<sequence>MFTPRRRGGNQGPSIPQPRSSASSPSARRRWPRINDDTPFQGQPVELDMPSAMTTLSGKDEILVKQRMSKLETLFSFWEAKNKYDIYSGRSRIFYAEEKTGCCMRQFQNTCPDCAPFEVDVDMVGYISNTSKVFHYKKDCSLVCCCFCRPVVQVFDEHGNKIGSIRDPMAICPTNMTFDVRDHQDNHLLHAESGVCQWGLCCPFPVGPCKSVDFPLKDGDGNIVGMMQKRMKGLFKMCFCSWCFEDVENYKIEFKKVEDARTKALIMALAIFTDFRYFSNTGDDDKDKDDE</sequence>
<dbReference type="PANTHER" id="PTHR23248">
    <property type="entry name" value="PHOSPHOLIPID SCRAMBLASE-RELATED"/>
    <property type="match status" value="1"/>
</dbReference>
<comment type="caution">
    <text evidence="4">The sequence shown here is derived from an EMBL/GenBank/DDBJ whole genome shotgun (WGS) entry which is preliminary data.</text>
</comment>
<proteinExistence type="inferred from homology"/>
<feature type="compositionally biased region" description="Low complexity" evidence="3">
    <location>
        <begin position="13"/>
        <end position="26"/>
    </location>
</feature>
<dbReference type="EMBL" id="CAUYUJ010000803">
    <property type="protein sequence ID" value="CAK0792652.1"/>
    <property type="molecule type" value="Genomic_DNA"/>
</dbReference>
<gene>
    <name evidence="4" type="ORF">PCOR1329_LOCUS3163</name>
</gene>
<comment type="similarity">
    <text evidence="1 2">Belongs to the phospholipid scramblase family.</text>
</comment>
<accession>A0ABN9PLW9</accession>
<reference evidence="4" key="1">
    <citation type="submission" date="2023-10" db="EMBL/GenBank/DDBJ databases">
        <authorList>
            <person name="Chen Y."/>
            <person name="Shah S."/>
            <person name="Dougan E. K."/>
            <person name="Thang M."/>
            <person name="Chan C."/>
        </authorList>
    </citation>
    <scope>NUCLEOTIDE SEQUENCE [LARGE SCALE GENOMIC DNA]</scope>
</reference>
<dbReference type="Proteomes" id="UP001189429">
    <property type="component" value="Unassembled WGS sequence"/>
</dbReference>
<evidence type="ECO:0000256" key="2">
    <source>
        <dbReference type="RuleBase" id="RU363116"/>
    </source>
</evidence>
<feature type="region of interest" description="Disordered" evidence="3">
    <location>
        <begin position="1"/>
        <end position="46"/>
    </location>
</feature>
<evidence type="ECO:0000256" key="3">
    <source>
        <dbReference type="SAM" id="MobiDB-lite"/>
    </source>
</evidence>
<protein>
    <recommendedName>
        <fullName evidence="2">Phospholipid scramblase</fullName>
    </recommendedName>
</protein>
<dbReference type="InterPro" id="IPR005552">
    <property type="entry name" value="Scramblase"/>
</dbReference>
<organism evidence="4 5">
    <name type="scientific">Prorocentrum cordatum</name>
    <dbReference type="NCBI Taxonomy" id="2364126"/>
    <lineage>
        <taxon>Eukaryota</taxon>
        <taxon>Sar</taxon>
        <taxon>Alveolata</taxon>
        <taxon>Dinophyceae</taxon>
        <taxon>Prorocentrales</taxon>
        <taxon>Prorocentraceae</taxon>
        <taxon>Prorocentrum</taxon>
    </lineage>
</organism>
<evidence type="ECO:0000313" key="4">
    <source>
        <dbReference type="EMBL" id="CAK0792652.1"/>
    </source>
</evidence>
<keyword evidence="5" id="KW-1185">Reference proteome</keyword>
<evidence type="ECO:0000313" key="5">
    <source>
        <dbReference type="Proteomes" id="UP001189429"/>
    </source>
</evidence>
<dbReference type="PANTHER" id="PTHR23248:SF9">
    <property type="entry name" value="PHOSPHOLIPID SCRAMBLASE"/>
    <property type="match status" value="1"/>
</dbReference>
<dbReference type="Pfam" id="PF03803">
    <property type="entry name" value="Scramblase"/>
    <property type="match status" value="1"/>
</dbReference>
<name>A0ABN9PLW9_9DINO</name>
<evidence type="ECO:0000256" key="1">
    <source>
        <dbReference type="ARBA" id="ARBA00005350"/>
    </source>
</evidence>